<dbReference type="InterPro" id="IPR049315">
    <property type="entry name" value="GDC-P_N"/>
</dbReference>
<accession>A0A4R6QL52</accession>
<keyword evidence="4" id="KW-1185">Reference proteome</keyword>
<keyword evidence="1" id="KW-0560">Oxidoreductase</keyword>
<evidence type="ECO:0000259" key="2">
    <source>
        <dbReference type="Pfam" id="PF02347"/>
    </source>
</evidence>
<dbReference type="InterPro" id="IPR015422">
    <property type="entry name" value="PyrdxlP-dep_Trfase_small"/>
</dbReference>
<evidence type="ECO:0000313" key="4">
    <source>
        <dbReference type="Proteomes" id="UP000295361"/>
    </source>
</evidence>
<dbReference type="OrthoDB" id="9801272at2"/>
<evidence type="ECO:0000256" key="1">
    <source>
        <dbReference type="ARBA" id="ARBA00023002"/>
    </source>
</evidence>
<proteinExistence type="predicted"/>
<dbReference type="Proteomes" id="UP000295361">
    <property type="component" value="Unassembled WGS sequence"/>
</dbReference>
<dbReference type="PANTHER" id="PTHR42806:SF1">
    <property type="entry name" value="GLYCINE DEHYDROGENASE (DECARBOXYLATING)"/>
    <property type="match status" value="1"/>
</dbReference>
<dbReference type="EMBL" id="SNXS01000004">
    <property type="protein sequence ID" value="TDP64133.1"/>
    <property type="molecule type" value="Genomic_DNA"/>
</dbReference>
<dbReference type="InterPro" id="IPR015421">
    <property type="entry name" value="PyrdxlP-dep_Trfase_major"/>
</dbReference>
<dbReference type="NCBIfam" id="NF001696">
    <property type="entry name" value="PRK00451.1"/>
    <property type="match status" value="1"/>
</dbReference>
<dbReference type="AlphaFoldDB" id="A0A4R6QL52"/>
<dbReference type="PANTHER" id="PTHR42806">
    <property type="entry name" value="GLYCINE CLEAVAGE SYSTEM P-PROTEIN"/>
    <property type="match status" value="1"/>
</dbReference>
<dbReference type="InterPro" id="IPR015424">
    <property type="entry name" value="PyrdxlP-dep_Trfase"/>
</dbReference>
<dbReference type="RefSeq" id="WP_133701967.1">
    <property type="nucleotide sequence ID" value="NZ_SNXS01000004.1"/>
</dbReference>
<dbReference type="GO" id="GO:0009116">
    <property type="term" value="P:nucleoside metabolic process"/>
    <property type="evidence" value="ECO:0007669"/>
    <property type="project" value="InterPro"/>
</dbReference>
<organism evidence="3 4">
    <name type="scientific">Roseateles toxinivorans</name>
    <dbReference type="NCBI Taxonomy" id="270368"/>
    <lineage>
        <taxon>Bacteria</taxon>
        <taxon>Pseudomonadati</taxon>
        <taxon>Pseudomonadota</taxon>
        <taxon>Betaproteobacteria</taxon>
        <taxon>Burkholderiales</taxon>
        <taxon>Sphaerotilaceae</taxon>
        <taxon>Roseateles</taxon>
    </lineage>
</organism>
<gene>
    <name evidence="3" type="ORF">DES47_104422</name>
</gene>
<name>A0A4R6QL52_9BURK</name>
<dbReference type="InParanoid" id="A0A4R6QL52"/>
<comment type="caution">
    <text evidence="3">The sequence shown here is derived from an EMBL/GenBank/DDBJ whole genome shotgun (WGS) entry which is preliminary data.</text>
</comment>
<dbReference type="InterPro" id="IPR023010">
    <property type="entry name" value="GcvPA"/>
</dbReference>
<dbReference type="Gene3D" id="3.90.1150.10">
    <property type="entry name" value="Aspartate Aminotransferase, domain 1"/>
    <property type="match status" value="1"/>
</dbReference>
<sequence>MRKTLVYPYIPNSVPEVRAAMLAATGAASVEEFYADIPAALRLPRPLDLPAPMLSEARLKRHVQGLLARNTHCGEVLSFLGGGCYQHHVPALCDEINGRSEFLTAYAGEPYDDHGRFQALWEYCSMMGELLNLDVVSVPTYDGYQAAATACCMAARYQGKDTGRRQVLVAANVNPDKRSHIETYGRSEIDFIEVGFDAATGLVDRADLQAKLGPQVAAFYVDVPNYFGGIDEGAALAALVQQAGALLIVGVDPSSLGVLTPPGDYGATIVCGDIQPLGMHMSYGGGHGGFIASRDDEALVLQYPSRLFGIAPTSVPGQYGFGDVAYHRTSFDQRENGNEFVGTAAALWGITAGVYLASLGPQGMVELGEGILRRVAYARQQLAAVPGLRLAHAGTAHFKEFVLDFNASGFTVAQVNAALRERGIFGGHDLSAAFPGLGQSALYAFTELHSQADIDALVTALRELLTK</sequence>
<dbReference type="Pfam" id="PF02347">
    <property type="entry name" value="GDC-P"/>
    <property type="match status" value="1"/>
</dbReference>
<dbReference type="Gene3D" id="3.40.640.10">
    <property type="entry name" value="Type I PLP-dependent aspartate aminotransferase-like (Major domain)"/>
    <property type="match status" value="1"/>
</dbReference>
<dbReference type="GO" id="GO:0004375">
    <property type="term" value="F:glycine dehydrogenase (decarboxylating) activity"/>
    <property type="evidence" value="ECO:0007669"/>
    <property type="project" value="InterPro"/>
</dbReference>
<reference evidence="3 4" key="1">
    <citation type="submission" date="2019-03" db="EMBL/GenBank/DDBJ databases">
        <title>Genomic Encyclopedia of Type Strains, Phase IV (KMG-IV): sequencing the most valuable type-strain genomes for metagenomic binning, comparative biology and taxonomic classification.</title>
        <authorList>
            <person name="Goeker M."/>
        </authorList>
    </citation>
    <scope>NUCLEOTIDE SEQUENCE [LARGE SCALE GENOMIC DNA]</scope>
    <source>
        <strain evidence="3 4">DSM 16998</strain>
    </source>
</reference>
<protein>
    <submittedName>
        <fullName evidence="3">Glycine dehydrogenase subunit 1</fullName>
    </submittedName>
</protein>
<dbReference type="SUPFAM" id="SSF53383">
    <property type="entry name" value="PLP-dependent transferases"/>
    <property type="match status" value="1"/>
</dbReference>
<evidence type="ECO:0000313" key="3">
    <source>
        <dbReference type="EMBL" id="TDP64133.1"/>
    </source>
</evidence>
<feature type="domain" description="Glycine cleavage system P-protein N-terminal" evidence="2">
    <location>
        <begin position="9"/>
        <end position="415"/>
    </location>
</feature>